<reference evidence="1 2" key="1">
    <citation type="submission" date="2020-03" db="EMBL/GenBank/DDBJ databases">
        <title>Whole genome shotgun sequence of Phytohabitans suffuscus NBRC 105367.</title>
        <authorList>
            <person name="Komaki H."/>
            <person name="Tamura T."/>
        </authorList>
    </citation>
    <scope>NUCLEOTIDE SEQUENCE [LARGE SCALE GENOMIC DNA]</scope>
    <source>
        <strain evidence="1 2">NBRC 105367</strain>
    </source>
</reference>
<organism evidence="1 2">
    <name type="scientific">Phytohabitans suffuscus</name>
    <dbReference type="NCBI Taxonomy" id="624315"/>
    <lineage>
        <taxon>Bacteria</taxon>
        <taxon>Bacillati</taxon>
        <taxon>Actinomycetota</taxon>
        <taxon>Actinomycetes</taxon>
        <taxon>Micromonosporales</taxon>
        <taxon>Micromonosporaceae</taxon>
    </lineage>
</organism>
<dbReference type="EMBL" id="AP022871">
    <property type="protein sequence ID" value="BCB91916.1"/>
    <property type="molecule type" value="Genomic_DNA"/>
</dbReference>
<dbReference type="InterPro" id="IPR035985">
    <property type="entry name" value="Ubiquitin-activating_enz"/>
</dbReference>
<dbReference type="Proteomes" id="UP000503011">
    <property type="component" value="Chromosome"/>
</dbReference>
<evidence type="ECO:0000313" key="2">
    <source>
        <dbReference type="Proteomes" id="UP000503011"/>
    </source>
</evidence>
<dbReference type="GO" id="GO:0008641">
    <property type="term" value="F:ubiquitin-like modifier activating enzyme activity"/>
    <property type="evidence" value="ECO:0007669"/>
    <property type="project" value="InterPro"/>
</dbReference>
<protein>
    <submittedName>
        <fullName evidence="1">Streptolysin associated protein SagC</fullName>
    </submittedName>
</protein>
<proteinExistence type="predicted"/>
<dbReference type="SUPFAM" id="SSF69572">
    <property type="entry name" value="Activating enzymes of the ubiquitin-like proteins"/>
    <property type="match status" value="1"/>
</dbReference>
<name>A0A6F8Z0S0_9ACTN</name>
<dbReference type="Gene3D" id="3.40.50.720">
    <property type="entry name" value="NAD(P)-binding Rossmann-like Domain"/>
    <property type="match status" value="1"/>
</dbReference>
<dbReference type="InterPro" id="IPR022291">
    <property type="entry name" value="Bacteriocin_synth_cyclodeHase"/>
</dbReference>
<gene>
    <name evidence="1" type="primary">sagC</name>
    <name evidence="1" type="ORF">Psuf_092290</name>
</gene>
<dbReference type="KEGG" id="psuu:Psuf_092290"/>
<keyword evidence="2" id="KW-1185">Reference proteome</keyword>
<accession>A0A6F8Z0S0</accession>
<dbReference type="AlphaFoldDB" id="A0A6F8Z0S0"/>
<evidence type="ECO:0000313" key="1">
    <source>
        <dbReference type="EMBL" id="BCB91916.1"/>
    </source>
</evidence>
<dbReference type="NCBIfam" id="TIGR03882">
    <property type="entry name" value="cyclo_dehyd_2"/>
    <property type="match status" value="1"/>
</dbReference>
<sequence length="363" mass="38591">MSTDEQTADGYRLASTARLVEDGAGRFRIRTGVWNFEEAVIDVSRESPAVAATVRAALRAAATGPVRVADHLDPGLLPIESANIERLFADLAQAGLFVPARDRDSQDAVTAALLGRMVSPYPGDGAPPSGEVAFLSDSAAATAQAEHLAAGMRLRLAPLPGETVERLSTADLTSRIDGLATEQAICDLAPALTGSAALVTCLQRPSLPLLRNVNRVLEGRDVPWVCAFIDGPFVSVVGMKSPHTGCFECFEQRALARLEDHVSYHDFARSPVGAAAPRAADAPMMGLVTTLAVTEGYLHATVGVSRLSGRVISVHLPTLEIQTQDLLRMPACPACGKVSRQRVREINFNSRAAVDRIVAEVLR</sequence>
<reference evidence="1 2" key="2">
    <citation type="submission" date="2020-03" db="EMBL/GenBank/DDBJ databases">
        <authorList>
            <person name="Ichikawa N."/>
            <person name="Kimura A."/>
            <person name="Kitahashi Y."/>
            <person name="Uohara A."/>
        </authorList>
    </citation>
    <scope>NUCLEOTIDE SEQUENCE [LARGE SCALE GENOMIC DNA]</scope>
    <source>
        <strain evidence="1 2">NBRC 105367</strain>
    </source>
</reference>
<dbReference type="RefSeq" id="WP_173165504.1">
    <property type="nucleotide sequence ID" value="NZ_AP022871.1"/>
</dbReference>